<organism evidence="3 4">
    <name type="scientific">Pocillopora damicornis</name>
    <name type="common">Cauliflower coral</name>
    <name type="synonym">Millepora damicornis</name>
    <dbReference type="NCBI Taxonomy" id="46731"/>
    <lineage>
        <taxon>Eukaryota</taxon>
        <taxon>Metazoa</taxon>
        <taxon>Cnidaria</taxon>
        <taxon>Anthozoa</taxon>
        <taxon>Hexacorallia</taxon>
        <taxon>Scleractinia</taxon>
        <taxon>Astrocoeniina</taxon>
        <taxon>Pocilloporidae</taxon>
        <taxon>Pocillopora</taxon>
    </lineage>
</organism>
<dbReference type="PANTHER" id="PTHR46289">
    <property type="entry name" value="52 KDA REPRESSOR OF THE INHIBITOR OF THE PROTEIN KINASE-LIKE PROTEIN-RELATED"/>
    <property type="match status" value="1"/>
</dbReference>
<dbReference type="SUPFAM" id="SSF53098">
    <property type="entry name" value="Ribonuclease H-like"/>
    <property type="match status" value="2"/>
</dbReference>
<name>A0A3M6TPX8_POCDA</name>
<feature type="domain" description="HAT C-terminal dimerisation" evidence="2">
    <location>
        <begin position="338"/>
        <end position="394"/>
    </location>
</feature>
<dbReference type="InterPro" id="IPR012337">
    <property type="entry name" value="RNaseH-like_sf"/>
</dbReference>
<dbReference type="InterPro" id="IPR008906">
    <property type="entry name" value="HATC_C_dom"/>
</dbReference>
<evidence type="ECO:0000256" key="1">
    <source>
        <dbReference type="SAM" id="MobiDB-lite"/>
    </source>
</evidence>
<proteinExistence type="predicted"/>
<dbReference type="InterPro" id="IPR016024">
    <property type="entry name" value="ARM-type_fold"/>
</dbReference>
<protein>
    <recommendedName>
        <fullName evidence="2">HAT C-terminal dimerisation domain-containing protein</fullName>
    </recommendedName>
</protein>
<dbReference type="Proteomes" id="UP000275408">
    <property type="component" value="Unassembled WGS sequence"/>
</dbReference>
<dbReference type="Pfam" id="PF05699">
    <property type="entry name" value="Dimer_Tnp_hAT"/>
    <property type="match status" value="1"/>
</dbReference>
<keyword evidence="4" id="KW-1185">Reference proteome</keyword>
<evidence type="ECO:0000313" key="3">
    <source>
        <dbReference type="EMBL" id="RMX43473.1"/>
    </source>
</evidence>
<sequence length="423" mass="47867">MSGIRKSLATRTKECSPLGIYVHCYGHLLHLALQDTMTEIETLRNALGTIQSLYNFLHGSTKRHALFKDIEVHEEDVALTLKSLSTTRWSCRWAAVRAVLEQVPRIMAALVTLSKDRDPKTYNESYSLLHSICDFQFVYGLMVLKLILSNTDNLSRYLQGEQMNVITANKTDDAVVKTLSNCRNEESFTQMWSHADVIAQKIRIGIVGTKFTFRDAKVPRTRPSRRLQGLTGETPAAANDSSQQTAKDYFRITVYYTTIDKVVSELQSRFEGNDQEVLCALGEIIFSHSPSINNIQPVSNFYGVESQMLSIENYDCGDPCQRKNAAVIVKTMHQNGLHDILPVLYKVASILARIPATSCSAERSFSALRRIKTFLRSTMGQDRLSSIAVINIERKYANKTMQNDMQRIIDIFGSRSNRSSYFF</sequence>
<evidence type="ECO:0000313" key="4">
    <source>
        <dbReference type="Proteomes" id="UP000275408"/>
    </source>
</evidence>
<comment type="caution">
    <text evidence="3">The sequence shown here is derived from an EMBL/GenBank/DDBJ whole genome shotgun (WGS) entry which is preliminary data.</text>
</comment>
<dbReference type="OrthoDB" id="5976235at2759"/>
<dbReference type="PANTHER" id="PTHR46289:SF17">
    <property type="entry name" value="HAT C-TERMINAL DIMERISATION DOMAIN-CONTAINING PROTEIN"/>
    <property type="match status" value="1"/>
</dbReference>
<dbReference type="EMBL" id="RCHS01003197">
    <property type="protein sequence ID" value="RMX43473.1"/>
    <property type="molecule type" value="Genomic_DNA"/>
</dbReference>
<reference evidence="3 4" key="1">
    <citation type="journal article" date="2018" name="Sci. Rep.">
        <title>Comparative analysis of the Pocillopora damicornis genome highlights role of immune system in coral evolution.</title>
        <authorList>
            <person name="Cunning R."/>
            <person name="Bay R.A."/>
            <person name="Gillette P."/>
            <person name="Baker A.C."/>
            <person name="Traylor-Knowles N."/>
        </authorList>
    </citation>
    <scope>NUCLEOTIDE SEQUENCE [LARGE SCALE GENOMIC DNA]</scope>
    <source>
        <strain evidence="3">RSMAS</strain>
        <tissue evidence="3">Whole animal</tissue>
    </source>
</reference>
<dbReference type="SUPFAM" id="SSF48371">
    <property type="entry name" value="ARM repeat"/>
    <property type="match status" value="1"/>
</dbReference>
<accession>A0A3M6TPX8</accession>
<dbReference type="GO" id="GO:0046983">
    <property type="term" value="F:protein dimerization activity"/>
    <property type="evidence" value="ECO:0007669"/>
    <property type="project" value="InterPro"/>
</dbReference>
<feature type="region of interest" description="Disordered" evidence="1">
    <location>
        <begin position="218"/>
        <end position="242"/>
    </location>
</feature>
<dbReference type="InterPro" id="IPR052958">
    <property type="entry name" value="IFN-induced_PKR_regulator"/>
</dbReference>
<dbReference type="AlphaFoldDB" id="A0A3M6TPX8"/>
<dbReference type="STRING" id="46731.A0A3M6TPX8"/>
<gene>
    <name evidence="3" type="ORF">pdam_00001966</name>
</gene>
<evidence type="ECO:0000259" key="2">
    <source>
        <dbReference type="Pfam" id="PF05699"/>
    </source>
</evidence>